<gene>
    <name evidence="1" type="ORF">KIP89_17530</name>
</gene>
<comment type="caution">
    <text evidence="1">The sequence shown here is derived from an EMBL/GenBank/DDBJ whole genome shotgun (WGS) entry which is preliminary data.</text>
</comment>
<accession>A0ABS5RBL9</accession>
<keyword evidence="2" id="KW-1185">Reference proteome</keyword>
<dbReference type="RefSeq" id="WP_213756871.1">
    <property type="nucleotide sequence ID" value="NZ_JAHCQH010000021.1"/>
</dbReference>
<organism evidence="1 2">
    <name type="scientific">Ancylobacter radicis</name>
    <dbReference type="NCBI Taxonomy" id="2836179"/>
    <lineage>
        <taxon>Bacteria</taxon>
        <taxon>Pseudomonadati</taxon>
        <taxon>Pseudomonadota</taxon>
        <taxon>Alphaproteobacteria</taxon>
        <taxon>Hyphomicrobiales</taxon>
        <taxon>Xanthobacteraceae</taxon>
        <taxon>Ancylobacter</taxon>
    </lineage>
</organism>
<dbReference type="Proteomes" id="UP001166585">
    <property type="component" value="Unassembled WGS sequence"/>
</dbReference>
<proteinExistence type="predicted"/>
<dbReference type="EMBL" id="JAHCQH010000021">
    <property type="protein sequence ID" value="MBS9478912.1"/>
    <property type="molecule type" value="Genomic_DNA"/>
</dbReference>
<protein>
    <submittedName>
        <fullName evidence="1">Uncharacterized protein</fullName>
    </submittedName>
</protein>
<evidence type="ECO:0000313" key="1">
    <source>
        <dbReference type="EMBL" id="MBS9478912.1"/>
    </source>
</evidence>
<evidence type="ECO:0000313" key="2">
    <source>
        <dbReference type="Proteomes" id="UP001166585"/>
    </source>
</evidence>
<name>A0ABS5RBL9_9HYPH</name>
<sequence>MKRTEQTAREMCALDLRARGIAEDKLPDLVERFWPVLANEIRQGIVDGAWPFEVTQIETLSAEYRAVLGER</sequence>
<reference evidence="1" key="1">
    <citation type="submission" date="2021-05" db="EMBL/GenBank/DDBJ databases">
        <authorList>
            <person name="Sun Q."/>
            <person name="Inoue M."/>
        </authorList>
    </citation>
    <scope>NUCLEOTIDE SEQUENCE</scope>
    <source>
        <strain evidence="1">VKM B-3255</strain>
    </source>
</reference>